<reference evidence="1" key="1">
    <citation type="submission" date="2021-10" db="EMBL/GenBank/DDBJ databases">
        <title>Collection of gut derived symbiotic bacterial strains cultured from healthy donors.</title>
        <authorList>
            <person name="Lin H."/>
            <person name="Littmann E."/>
            <person name="Claire K."/>
            <person name="Pamer E."/>
        </authorList>
    </citation>
    <scope>NUCLEOTIDE SEQUENCE</scope>
    <source>
        <strain evidence="1">MSK.7.16</strain>
    </source>
</reference>
<gene>
    <name evidence="1" type="ORF">LIY65_11580</name>
</gene>
<organism evidence="1 2">
    <name type="scientific">Megamonas funiformis</name>
    <dbReference type="NCBI Taxonomy" id="437897"/>
    <lineage>
        <taxon>Bacteria</taxon>
        <taxon>Bacillati</taxon>
        <taxon>Bacillota</taxon>
        <taxon>Negativicutes</taxon>
        <taxon>Selenomonadales</taxon>
        <taxon>Selenomonadaceae</taxon>
        <taxon>Megamonas</taxon>
    </lineage>
</organism>
<proteinExistence type="predicted"/>
<dbReference type="Proteomes" id="UP001198190">
    <property type="component" value="Unassembled WGS sequence"/>
</dbReference>
<sequence length="92" mass="11132">MKVTLRKNNKIFILTRVNKYIARKLFKRNKNIWITTCKTVPTDLSFSQYIINNLNNQDFDEIIDEFREEFCLNDYTGLYPSYFVSFDKKESK</sequence>
<evidence type="ECO:0000313" key="1">
    <source>
        <dbReference type="EMBL" id="MCB6829329.1"/>
    </source>
</evidence>
<dbReference type="RefSeq" id="WP_227153358.1">
    <property type="nucleotide sequence ID" value="NZ_DALYFR010000292.1"/>
</dbReference>
<protein>
    <submittedName>
        <fullName evidence="1">Uncharacterized protein</fullName>
    </submittedName>
</protein>
<evidence type="ECO:0000313" key="2">
    <source>
        <dbReference type="Proteomes" id="UP001198190"/>
    </source>
</evidence>
<comment type="caution">
    <text evidence="1">The sequence shown here is derived from an EMBL/GenBank/DDBJ whole genome shotgun (WGS) entry which is preliminary data.</text>
</comment>
<dbReference type="EMBL" id="JAJCGD010000048">
    <property type="protein sequence ID" value="MCB6829329.1"/>
    <property type="molecule type" value="Genomic_DNA"/>
</dbReference>
<dbReference type="AlphaFoldDB" id="A0AAW4U964"/>
<accession>A0AAW4U964</accession>
<name>A0AAW4U964_9FIRM</name>